<feature type="region of interest" description="Disordered" evidence="1">
    <location>
        <begin position="1"/>
        <end position="38"/>
    </location>
</feature>
<dbReference type="Pfam" id="PF14691">
    <property type="entry name" value="Fer4_20"/>
    <property type="match status" value="1"/>
</dbReference>
<dbReference type="InterPro" id="IPR036188">
    <property type="entry name" value="FAD/NAD-bd_sf"/>
</dbReference>
<dbReference type="InterPro" id="IPR023753">
    <property type="entry name" value="FAD/NAD-binding_dom"/>
</dbReference>
<evidence type="ECO:0000313" key="4">
    <source>
        <dbReference type="Proteomes" id="UP000067626"/>
    </source>
</evidence>
<keyword evidence="4" id="KW-1185">Reference proteome</keyword>
<proteinExistence type="predicted"/>
<sequence length="486" mass="50678">MAQSGDGRVLEFSMSHASDATKGAGNGEPESAKRAFDSLSGALSPGRVEEQYEDKHPRYTEGEAIAEANRCLYCVDAPCISACPTAIDIPTFIHKISTGNVRGAARTILTANLLGQSCSQVCPVEVLCAGSCVYNAWEREPIKIGRLQRYAVETALEKNPALFPKKAPTGKRVACIGAGPASLAVAGWLALEGHQAVIFEKKPLPGGLNTLGVAPYKMKADESLREIDWLLSLGDVELRSGVSVVAEPKEAGEVAAASLLKEYDAVFLGLGLGDDSKLNIPGEAGDGVVGAVAFVERLKVDPALAVEGVRRAAVIGGGNTALDVAHELALLGIDVALVYRRSRAEMTGYAHELDGARVDGARLIENRAPVEVLREGERVVGLRLARTEGGRPVAGGEEVLPVDLVAVSIGQSRVTQLALAFEGVELDGKGRLVVDKATGRTGNPRVWSGGDCVNGGDLVVTAVADGKRAAQSIHALLVDAKASVGG</sequence>
<dbReference type="InterPro" id="IPR009051">
    <property type="entry name" value="Helical_ferredxn"/>
</dbReference>
<dbReference type="GO" id="GO:0051536">
    <property type="term" value="F:iron-sulfur cluster binding"/>
    <property type="evidence" value="ECO:0007669"/>
    <property type="project" value="InterPro"/>
</dbReference>
<gene>
    <name evidence="3" type="primary">gltD</name>
    <name evidence="3" type="ORF">CMC5_071570</name>
</gene>
<reference evidence="3 4" key="1">
    <citation type="submission" date="2015-07" db="EMBL/GenBank/DDBJ databases">
        <title>Genome analysis of myxobacterium Chondromyces crocatus Cm c5 reveals a high potential for natural compound synthesis and the genetic basis for the loss of fruiting body formation.</title>
        <authorList>
            <person name="Zaburannyi N."/>
            <person name="Bunk B."/>
            <person name="Maier J."/>
            <person name="Overmann J."/>
            <person name="Mueller R."/>
        </authorList>
    </citation>
    <scope>NUCLEOTIDE SEQUENCE [LARGE SCALE GENOMIC DNA]</scope>
    <source>
        <strain evidence="3 4">Cm c5</strain>
    </source>
</reference>
<dbReference type="AlphaFoldDB" id="A0A0K1EQ34"/>
<evidence type="ECO:0000256" key="1">
    <source>
        <dbReference type="SAM" id="MobiDB-lite"/>
    </source>
</evidence>
<dbReference type="InterPro" id="IPR017896">
    <property type="entry name" value="4Fe4S_Fe-S-bd"/>
</dbReference>
<protein>
    <submittedName>
        <fullName evidence="3">Dihydropyrimidine dehydrogenase subunit A</fullName>
    </submittedName>
</protein>
<dbReference type="Proteomes" id="UP000067626">
    <property type="component" value="Chromosome"/>
</dbReference>
<evidence type="ECO:0000313" key="3">
    <source>
        <dbReference type="EMBL" id="AKT42929.1"/>
    </source>
</evidence>
<dbReference type="PANTHER" id="PTHR42783:SF3">
    <property type="entry name" value="GLUTAMATE SYNTHASE [NADPH] SMALL CHAIN-RELATED"/>
    <property type="match status" value="1"/>
</dbReference>
<dbReference type="STRING" id="52.CMC5_071570"/>
<dbReference type="Gene3D" id="3.50.50.60">
    <property type="entry name" value="FAD/NAD(P)-binding domain"/>
    <property type="match status" value="2"/>
</dbReference>
<dbReference type="PROSITE" id="PS51379">
    <property type="entry name" value="4FE4S_FER_2"/>
    <property type="match status" value="1"/>
</dbReference>
<feature type="domain" description="4Fe-4S ferredoxin-type" evidence="2">
    <location>
        <begin position="62"/>
        <end position="92"/>
    </location>
</feature>
<dbReference type="EMBL" id="CP012159">
    <property type="protein sequence ID" value="AKT42929.1"/>
    <property type="molecule type" value="Genomic_DNA"/>
</dbReference>
<dbReference type="GO" id="GO:0016491">
    <property type="term" value="F:oxidoreductase activity"/>
    <property type="evidence" value="ECO:0007669"/>
    <property type="project" value="InterPro"/>
</dbReference>
<name>A0A0K1EQ34_CHOCO</name>
<dbReference type="KEGG" id="ccro:CMC5_071570"/>
<evidence type="ECO:0000259" key="2">
    <source>
        <dbReference type="PROSITE" id="PS51379"/>
    </source>
</evidence>
<dbReference type="SUPFAM" id="SSF51971">
    <property type="entry name" value="Nucleotide-binding domain"/>
    <property type="match status" value="1"/>
</dbReference>
<dbReference type="PRINTS" id="PR00419">
    <property type="entry name" value="ADXRDTASE"/>
</dbReference>
<dbReference type="PATRIC" id="fig|52.7.peg.7856"/>
<dbReference type="InterPro" id="IPR028261">
    <property type="entry name" value="DPD_II"/>
</dbReference>
<accession>A0A0K1EQ34</accession>
<dbReference type="Gene3D" id="1.10.1060.10">
    <property type="entry name" value="Alpha-helical ferredoxin"/>
    <property type="match status" value="1"/>
</dbReference>
<dbReference type="Pfam" id="PF07992">
    <property type="entry name" value="Pyr_redox_2"/>
    <property type="match status" value="1"/>
</dbReference>
<dbReference type="PANTHER" id="PTHR42783">
    <property type="entry name" value="GLUTAMATE SYNTHASE [NADPH] SMALL CHAIN"/>
    <property type="match status" value="1"/>
</dbReference>
<dbReference type="SUPFAM" id="SSF46548">
    <property type="entry name" value="alpha-helical ferredoxin"/>
    <property type="match status" value="1"/>
</dbReference>
<organism evidence="3 4">
    <name type="scientific">Chondromyces crocatus</name>
    <dbReference type="NCBI Taxonomy" id="52"/>
    <lineage>
        <taxon>Bacteria</taxon>
        <taxon>Pseudomonadati</taxon>
        <taxon>Myxococcota</taxon>
        <taxon>Polyangia</taxon>
        <taxon>Polyangiales</taxon>
        <taxon>Polyangiaceae</taxon>
        <taxon>Chondromyces</taxon>
    </lineage>
</organism>